<reference evidence="1" key="1">
    <citation type="submission" date="2016-08" db="EMBL/GenBank/DDBJ databases">
        <authorList>
            <person name="Ngugi D.K."/>
            <person name="Miyake S."/>
            <person name="Stingl U."/>
        </authorList>
    </citation>
    <scope>NUCLEOTIDE SEQUENCE</scope>
    <source>
        <strain evidence="1">SCG-B11WGA-EpuloA1</strain>
    </source>
</reference>
<evidence type="ECO:0000313" key="1">
    <source>
        <dbReference type="EMBL" id="ONI40868.1"/>
    </source>
</evidence>
<comment type="caution">
    <text evidence="1">The sequence shown here is derived from an EMBL/GenBank/DDBJ whole genome shotgun (WGS) entry which is preliminary data.</text>
</comment>
<protein>
    <submittedName>
        <fullName evidence="1">Citrate lyase subunit alpha</fullName>
    </submittedName>
</protein>
<dbReference type="Proteomes" id="UP000188605">
    <property type="component" value="Unassembled WGS sequence"/>
</dbReference>
<evidence type="ECO:0000313" key="2">
    <source>
        <dbReference type="Proteomes" id="UP000188605"/>
    </source>
</evidence>
<organism evidence="1 2">
    <name type="scientific">Candidatus Epulonipiscium fishelsonii</name>
    <dbReference type="NCBI Taxonomy" id="77094"/>
    <lineage>
        <taxon>Bacteria</taxon>
        <taxon>Bacillati</taxon>
        <taxon>Bacillota</taxon>
        <taxon>Clostridia</taxon>
        <taxon>Lachnospirales</taxon>
        <taxon>Lachnospiraceae</taxon>
        <taxon>Candidatus Epulonipiscium</taxon>
    </lineage>
</organism>
<name>A0ACC8XD78_9FIRM</name>
<keyword evidence="2" id="KW-1185">Reference proteome</keyword>
<sequence length="517" mass="55690">MKNVLGREVPDFVPGYGKVTPFKGAFKNFPEEGKRKAAPLIKYAIPRYGNKVVNNLEEVFLKIGIKDGMTLSFHHHFRNGDKILTQVIDVAAKLGLKNLTVAASGIMLSHHGLVPHLKSGVVTHIDTNGLMGAVAEYIAKGKMENPIVIRSHGGRARAIEAGDLHIYVAFMGASCADIYGNMNGCEGNSIFGSIGYGILDSQYADYVVAVTDMVQEIPLSFISIPQTRVDYVVKLDTIGDSKGIATGTLSLTKDPIQLDIARNALKIVDALGFIKDGFSFQTGGGGPSIAFTKFLKDLVKERNIKAGFAMGGITATIVEMLEEGLLSHAYDTQSFDLYSAKSIRKNQNHIEVGCDFYASPFNNGCAVNGLDVCLIGAFEVDLDFNINCLTGMDGIARTGIGGNPDTAAGSKVSIVTANLIRSRVPTIVEKVHTLCTPGESVDVIVTDRGIAVNPLRQDLISTLTQKGIKLNTIEELKEIAENIVGVPEEIKTTDKVVAVIEYRDGTILDTIRQVKEN</sequence>
<dbReference type="EMBL" id="LJDB01000044">
    <property type="protein sequence ID" value="ONI40868.1"/>
    <property type="molecule type" value="Genomic_DNA"/>
</dbReference>
<proteinExistence type="predicted"/>
<gene>
    <name evidence="1" type="ORF">AN396_00750</name>
</gene>
<accession>A0ACC8XD78</accession>
<keyword evidence="1" id="KW-0456">Lyase</keyword>